<keyword evidence="1" id="KW-0472">Membrane</keyword>
<dbReference type="PROSITE" id="PS00409">
    <property type="entry name" value="PROKAR_NTER_METHYL"/>
    <property type="match status" value="1"/>
</dbReference>
<keyword evidence="1" id="KW-0812">Transmembrane</keyword>
<dbReference type="Pfam" id="PF07963">
    <property type="entry name" value="N_methyl"/>
    <property type="match status" value="1"/>
</dbReference>
<dbReference type="NCBIfam" id="TIGR02532">
    <property type="entry name" value="IV_pilin_GFxxxE"/>
    <property type="match status" value="1"/>
</dbReference>
<sequence length="149" mass="16934">MLEIKLKGFTLIELILVIGLFSILLSFTLINMGAFSSMKNRIDVDLTGNRIINFINNSKIYCRDKGKQGGYIYFNVKDGNITFSSGLEEIFKMELPEGFTLNQVSNDNRIKIDNRGITADACSIKFKDRKGEMHCLTMCVGTTYVEFKY</sequence>
<dbReference type="OrthoDB" id="1926973at2"/>
<reference evidence="2 3" key="1">
    <citation type="submission" date="2016-12" db="EMBL/GenBank/DDBJ databases">
        <title>Complete genome sequence of Clostridium kluyveri JZZ isolated from the pit mud of a Chinese flavor liquor-making factory.</title>
        <authorList>
            <person name="Wang Y."/>
        </authorList>
    </citation>
    <scope>NUCLEOTIDE SEQUENCE [LARGE SCALE GENOMIC DNA]</scope>
    <source>
        <strain evidence="2 3">JZZ</strain>
    </source>
</reference>
<dbReference type="Proteomes" id="UP000184604">
    <property type="component" value="Chromosome"/>
</dbReference>
<evidence type="ECO:0000256" key="1">
    <source>
        <dbReference type="SAM" id="Phobius"/>
    </source>
</evidence>
<proteinExistence type="predicted"/>
<organism evidence="2 3">
    <name type="scientific">Clostridium kluyveri</name>
    <dbReference type="NCBI Taxonomy" id="1534"/>
    <lineage>
        <taxon>Bacteria</taxon>
        <taxon>Bacillati</taxon>
        <taxon>Bacillota</taxon>
        <taxon>Clostridia</taxon>
        <taxon>Eubacteriales</taxon>
        <taxon>Clostridiaceae</taxon>
        <taxon>Clostridium</taxon>
    </lineage>
</organism>
<accession>A0A1L5FDY0</accession>
<name>A0A1L5FDY0_CLOKL</name>
<feature type="transmembrane region" description="Helical" evidence="1">
    <location>
        <begin position="12"/>
        <end position="32"/>
    </location>
</feature>
<dbReference type="AlphaFoldDB" id="A0A1L5FDY0"/>
<keyword evidence="1" id="KW-1133">Transmembrane helix</keyword>
<evidence type="ECO:0000313" key="2">
    <source>
        <dbReference type="EMBL" id="APM41219.1"/>
    </source>
</evidence>
<protein>
    <submittedName>
        <fullName evidence="2">Prepilin-type N-terminal cleavage/methylation domain-containing protein</fullName>
    </submittedName>
</protein>
<evidence type="ECO:0000313" key="3">
    <source>
        <dbReference type="Proteomes" id="UP000184604"/>
    </source>
</evidence>
<gene>
    <name evidence="2" type="ORF">BS101_07470</name>
</gene>
<dbReference type="EMBL" id="CP018335">
    <property type="protein sequence ID" value="APM41219.1"/>
    <property type="molecule type" value="Genomic_DNA"/>
</dbReference>
<dbReference type="InterPro" id="IPR012902">
    <property type="entry name" value="N_methyl_site"/>
</dbReference>